<dbReference type="EMBL" id="CASHTH010001751">
    <property type="protein sequence ID" value="CAI8019398.1"/>
    <property type="molecule type" value="Genomic_DNA"/>
</dbReference>
<name>A0AA35RYQ5_GEOBA</name>
<gene>
    <name evidence="1" type="ORF">GBAR_LOCUS11659</name>
</gene>
<evidence type="ECO:0000313" key="2">
    <source>
        <dbReference type="Proteomes" id="UP001174909"/>
    </source>
</evidence>
<keyword evidence="2" id="KW-1185">Reference proteome</keyword>
<accession>A0AA35RYQ5</accession>
<dbReference type="AlphaFoldDB" id="A0AA35RYQ5"/>
<reference evidence="1" key="1">
    <citation type="submission" date="2023-03" db="EMBL/GenBank/DDBJ databases">
        <authorList>
            <person name="Steffen K."/>
            <person name="Cardenas P."/>
        </authorList>
    </citation>
    <scope>NUCLEOTIDE SEQUENCE</scope>
</reference>
<organism evidence="1 2">
    <name type="scientific">Geodia barretti</name>
    <name type="common">Barrett's horny sponge</name>
    <dbReference type="NCBI Taxonomy" id="519541"/>
    <lineage>
        <taxon>Eukaryota</taxon>
        <taxon>Metazoa</taxon>
        <taxon>Porifera</taxon>
        <taxon>Demospongiae</taxon>
        <taxon>Heteroscleromorpha</taxon>
        <taxon>Tetractinellida</taxon>
        <taxon>Astrophorina</taxon>
        <taxon>Geodiidae</taxon>
        <taxon>Geodia</taxon>
    </lineage>
</organism>
<dbReference type="Proteomes" id="UP001174909">
    <property type="component" value="Unassembled WGS sequence"/>
</dbReference>
<evidence type="ECO:0000313" key="1">
    <source>
        <dbReference type="EMBL" id="CAI8019398.1"/>
    </source>
</evidence>
<proteinExistence type="predicted"/>
<sequence>MRWHVLPGANNMVQYMCLSPQKALQSYAPVGTNCTRQHMQPSAAKHCSLTHEDSTY</sequence>
<comment type="caution">
    <text evidence="1">The sequence shown here is derived from an EMBL/GenBank/DDBJ whole genome shotgun (WGS) entry which is preliminary data.</text>
</comment>
<protein>
    <submittedName>
        <fullName evidence="1">Uncharacterized protein</fullName>
    </submittedName>
</protein>